<evidence type="ECO:0000256" key="1">
    <source>
        <dbReference type="ARBA" id="ARBA00023002"/>
    </source>
</evidence>
<sequence>MNNYDLVIIGAGASGLSAAIQAKKKGIDNILILEKEESLGGVLNHCIHSGFGKYILKEEMTGPEYANILVTEVENLNIEYKLSTVVLRISEEKQVTYVNSKEGVVTINSKAIIVATGAIEKTRGVENISGNSFAGVFTAGMVQKLVNVEGILPGKSVVILGSGDMALVVAKTLILEGAKVEAFIEKLPYCRGLEENYIDCIKYFDIPLKLQHTITNISGKERVNGVTIAQVNDEGKIIKNTEQFMKCDTVIVAVGIVQDYELLKDLNAEFDPNLGSVVVDECMQTSLEGIFICGNAVNINDFVDDVTVEGAMVGCKAAAYINGDFHKGEHKKVIVDAGIEFVIPQKINTKNLLNGVQFKFRTTKIYRNVIIKICSGETELAFYRENILPSRMEILYLPKEILEETGDEINISINEL</sequence>
<dbReference type="STRING" id="1121331.SAMN02745248_02337"/>
<organism evidence="3 4">
    <name type="scientific">Hathewaya proteolytica DSM 3090</name>
    <dbReference type="NCBI Taxonomy" id="1121331"/>
    <lineage>
        <taxon>Bacteria</taxon>
        <taxon>Bacillati</taxon>
        <taxon>Bacillota</taxon>
        <taxon>Clostridia</taxon>
        <taxon>Eubacteriales</taxon>
        <taxon>Clostridiaceae</taxon>
        <taxon>Hathewaya</taxon>
    </lineage>
</organism>
<dbReference type="GO" id="GO:0016491">
    <property type="term" value="F:oxidoreductase activity"/>
    <property type="evidence" value="ECO:0007669"/>
    <property type="project" value="UniProtKB-KW"/>
</dbReference>
<dbReference type="PANTHER" id="PTHR42949:SF3">
    <property type="entry name" value="ANAEROBIC GLYCEROL-3-PHOSPHATE DEHYDROGENASE SUBUNIT B"/>
    <property type="match status" value="1"/>
</dbReference>
<accession>A0A1M6RNC0</accession>
<dbReference type="SUPFAM" id="SSF51905">
    <property type="entry name" value="FAD/NAD(P)-binding domain"/>
    <property type="match status" value="1"/>
</dbReference>
<dbReference type="PRINTS" id="PR00469">
    <property type="entry name" value="PNDRDTASEII"/>
</dbReference>
<dbReference type="OrthoDB" id="9776839at2"/>
<evidence type="ECO:0000259" key="2">
    <source>
        <dbReference type="Pfam" id="PF07992"/>
    </source>
</evidence>
<dbReference type="AlphaFoldDB" id="A0A1M6RNC0"/>
<dbReference type="PANTHER" id="PTHR42949">
    <property type="entry name" value="ANAEROBIC GLYCEROL-3-PHOSPHATE DEHYDROGENASE SUBUNIT B"/>
    <property type="match status" value="1"/>
</dbReference>
<keyword evidence="4" id="KW-1185">Reference proteome</keyword>
<protein>
    <submittedName>
        <fullName evidence="3">Pyridine nucleotide-disulphide oxidoreductase</fullName>
    </submittedName>
</protein>
<dbReference type="Gene3D" id="3.50.50.60">
    <property type="entry name" value="FAD/NAD(P)-binding domain"/>
    <property type="match status" value="2"/>
</dbReference>
<keyword evidence="1" id="KW-0560">Oxidoreductase</keyword>
<evidence type="ECO:0000313" key="3">
    <source>
        <dbReference type="EMBL" id="SHK33952.1"/>
    </source>
</evidence>
<feature type="domain" description="FAD/NAD(P)-binding" evidence="2">
    <location>
        <begin position="4"/>
        <end position="297"/>
    </location>
</feature>
<dbReference type="InterPro" id="IPR023753">
    <property type="entry name" value="FAD/NAD-binding_dom"/>
</dbReference>
<dbReference type="InterPro" id="IPR051691">
    <property type="entry name" value="Metab_Enz_Cyan_OpOx_G3PDH"/>
</dbReference>
<proteinExistence type="predicted"/>
<dbReference type="InterPro" id="IPR036188">
    <property type="entry name" value="FAD/NAD-bd_sf"/>
</dbReference>
<evidence type="ECO:0000313" key="4">
    <source>
        <dbReference type="Proteomes" id="UP000183952"/>
    </source>
</evidence>
<reference evidence="3 4" key="1">
    <citation type="submission" date="2016-11" db="EMBL/GenBank/DDBJ databases">
        <authorList>
            <person name="Jaros S."/>
            <person name="Januszkiewicz K."/>
            <person name="Wedrychowicz H."/>
        </authorList>
    </citation>
    <scope>NUCLEOTIDE SEQUENCE [LARGE SCALE GENOMIC DNA]</scope>
    <source>
        <strain evidence="3 4">DSM 3090</strain>
    </source>
</reference>
<dbReference type="Proteomes" id="UP000183952">
    <property type="component" value="Unassembled WGS sequence"/>
</dbReference>
<dbReference type="EMBL" id="FRAD01000023">
    <property type="protein sequence ID" value="SHK33952.1"/>
    <property type="molecule type" value="Genomic_DNA"/>
</dbReference>
<dbReference type="Pfam" id="PF07992">
    <property type="entry name" value="Pyr_redox_2"/>
    <property type="match status" value="1"/>
</dbReference>
<name>A0A1M6RNC0_9CLOT</name>
<dbReference type="RefSeq" id="WP_072904257.1">
    <property type="nucleotide sequence ID" value="NZ_FRAD01000023.1"/>
</dbReference>
<dbReference type="PRINTS" id="PR00368">
    <property type="entry name" value="FADPNR"/>
</dbReference>
<gene>
    <name evidence="3" type="ORF">SAMN02745248_02337</name>
</gene>